<evidence type="ECO:0000313" key="4">
    <source>
        <dbReference type="Proteomes" id="UP001595607"/>
    </source>
</evidence>
<dbReference type="InterPro" id="IPR021273">
    <property type="entry name" value="DUF2852"/>
</dbReference>
<organism evidence="3 4">
    <name type="scientific">Parvularcula lutaonensis</name>
    <dbReference type="NCBI Taxonomy" id="491923"/>
    <lineage>
        <taxon>Bacteria</taxon>
        <taxon>Pseudomonadati</taxon>
        <taxon>Pseudomonadota</taxon>
        <taxon>Alphaproteobacteria</taxon>
        <taxon>Parvularculales</taxon>
        <taxon>Parvularculaceae</taxon>
        <taxon>Parvularcula</taxon>
    </lineage>
</organism>
<dbReference type="Proteomes" id="UP001595607">
    <property type="component" value="Unassembled WGS sequence"/>
</dbReference>
<accession>A0ABV7MC25</accession>
<comment type="caution">
    <text evidence="3">The sequence shown here is derived from an EMBL/GenBank/DDBJ whole genome shotgun (WGS) entry which is preliminary data.</text>
</comment>
<reference evidence="4" key="1">
    <citation type="journal article" date="2019" name="Int. J. Syst. Evol. Microbiol.">
        <title>The Global Catalogue of Microorganisms (GCM) 10K type strain sequencing project: providing services to taxonomists for standard genome sequencing and annotation.</title>
        <authorList>
            <consortium name="The Broad Institute Genomics Platform"/>
            <consortium name="The Broad Institute Genome Sequencing Center for Infectious Disease"/>
            <person name="Wu L."/>
            <person name="Ma J."/>
        </authorList>
    </citation>
    <scope>NUCLEOTIDE SEQUENCE [LARGE SCALE GENOMIC DNA]</scope>
    <source>
        <strain evidence="4">KCTC 22245</strain>
    </source>
</reference>
<evidence type="ECO:0000313" key="3">
    <source>
        <dbReference type="EMBL" id="MFC3302913.1"/>
    </source>
</evidence>
<feature type="coiled-coil region" evidence="1">
    <location>
        <begin position="98"/>
        <end position="132"/>
    </location>
</feature>
<keyword evidence="2" id="KW-0812">Transmembrane</keyword>
<protein>
    <submittedName>
        <fullName evidence="3">DUF2852 domain-containing protein</fullName>
    </submittedName>
</protein>
<dbReference type="Pfam" id="PF11014">
    <property type="entry name" value="DUF2852"/>
    <property type="match status" value="1"/>
</dbReference>
<keyword evidence="2" id="KW-0472">Membrane</keyword>
<name>A0ABV7MC25_9PROT</name>
<dbReference type="RefSeq" id="WP_229786152.1">
    <property type="nucleotide sequence ID" value="NZ_BMXU01000002.1"/>
</dbReference>
<keyword evidence="4" id="KW-1185">Reference proteome</keyword>
<evidence type="ECO:0000256" key="1">
    <source>
        <dbReference type="SAM" id="Coils"/>
    </source>
</evidence>
<keyword evidence="1" id="KW-0175">Coiled coil</keyword>
<feature type="transmembrane region" description="Helical" evidence="2">
    <location>
        <begin position="30"/>
        <end position="54"/>
    </location>
</feature>
<proteinExistence type="predicted"/>
<gene>
    <name evidence="3" type="ORF">ACFONP_09235</name>
</gene>
<sequence length="161" mass="18642">MTDRTTTADKMFDEKTFQHQLRPAWTPVNIGLMILFFAVGLWPLGLAAIVYMMYGREMGLDFSNWGKAKSSVRRASHGCKWRSSRTSSSGNMAFDEWRDAELERLREEKRKLDEARDAFEQHMRDLRMAKDREEFDNFKRAWETSRAAATTTGDNPGTMSS</sequence>
<keyword evidence="2" id="KW-1133">Transmembrane helix</keyword>
<evidence type="ECO:0000256" key="2">
    <source>
        <dbReference type="SAM" id="Phobius"/>
    </source>
</evidence>
<dbReference type="EMBL" id="JBHRVA010000003">
    <property type="protein sequence ID" value="MFC3302913.1"/>
    <property type="molecule type" value="Genomic_DNA"/>
</dbReference>